<evidence type="ECO:0000313" key="1">
    <source>
        <dbReference type="EMBL" id="TIB98789.1"/>
    </source>
</evidence>
<organism evidence="1 2">
    <name type="scientific">Wallemia mellicola</name>
    <dbReference type="NCBI Taxonomy" id="1708541"/>
    <lineage>
        <taxon>Eukaryota</taxon>
        <taxon>Fungi</taxon>
        <taxon>Dikarya</taxon>
        <taxon>Basidiomycota</taxon>
        <taxon>Wallemiomycotina</taxon>
        <taxon>Wallemiomycetes</taxon>
        <taxon>Wallemiales</taxon>
        <taxon>Wallemiaceae</taxon>
        <taxon>Wallemia</taxon>
    </lineage>
</organism>
<comment type="caution">
    <text evidence="1">The sequence shown here is derived from an EMBL/GenBank/DDBJ whole genome shotgun (WGS) entry which is preliminary data.</text>
</comment>
<accession>A0A4T0NNG3</accession>
<dbReference type="EMBL" id="SPRH01000035">
    <property type="protein sequence ID" value="TIB98789.1"/>
    <property type="molecule type" value="Genomic_DNA"/>
</dbReference>
<reference evidence="1 2" key="1">
    <citation type="submission" date="2019-03" db="EMBL/GenBank/DDBJ databases">
        <title>Sequencing 25 genomes of Wallemia mellicola.</title>
        <authorList>
            <person name="Gostincar C."/>
        </authorList>
    </citation>
    <scope>NUCLEOTIDE SEQUENCE [LARGE SCALE GENOMIC DNA]</scope>
    <source>
        <strain evidence="1 2">EXF-1262</strain>
    </source>
</reference>
<proteinExistence type="predicted"/>
<dbReference type="Proteomes" id="UP000307169">
    <property type="component" value="Unassembled WGS sequence"/>
</dbReference>
<protein>
    <submittedName>
        <fullName evidence="1">Uncharacterized protein</fullName>
    </submittedName>
</protein>
<name>A0A4T0NNG3_9BASI</name>
<evidence type="ECO:0000313" key="2">
    <source>
        <dbReference type="Proteomes" id="UP000307169"/>
    </source>
</evidence>
<dbReference type="AlphaFoldDB" id="A0A4T0NNG3"/>
<sequence>MILRSGTLSRAMSCISQTNLSQLRCIHSKGEISNRDHRLQVGRAIRTLRLTLPRFFDDGLSDRVYGGEEEIYAPNVALYLPNFHTLHPPPLKGRAVYLRSASLLRLAFVALHSDAAVTLKSTHYYEGDLRISLMVSSINRLTRDLSEWDISLFRYTFDNAGLIDVHEVLRINPPPTSSAIEGLRAVWMRLQHKPEEAVIFDGSGSNEDFHSKKKS</sequence>
<gene>
    <name evidence="1" type="ORF">E3Q17_02893</name>
</gene>